<sequence>MSRTPYNQDGQLAVDSPAHPPGGRAEQSSLQPHRDDPTPTVQHLRVLLTLGSGSQVVMALEVQVVLEVEACRRALEEAQDHLRAISYGRHAAQVFPTDTLHVMYQNLSEQSMMEMITYLDDSRPFMYKAPRLNPSGTSSQETTAAEQELTVEPRRPSQGSSPASDRPSMNSTPRHEEKTTWTGEDKLVQASSWGDSSMTPATFRTKNQKWTDEDTELIQQDVRKFGEGRWKQIREAYDFKNLTAVMLKDRWRTIKKMGLCNGN</sequence>
<reference evidence="1" key="1">
    <citation type="submission" date="2021-08" db="EMBL/GenBank/DDBJ databases">
        <title>The first chromosome-level gecko genome reveals the dynamic sex chromosomes of Neotropical dwarf geckos (Sphaerodactylidae: Sphaerodactylus).</title>
        <authorList>
            <person name="Pinto B.J."/>
            <person name="Keating S.E."/>
            <person name="Gamble T."/>
        </authorList>
    </citation>
    <scope>NUCLEOTIDE SEQUENCE</scope>
    <source>
        <strain evidence="1">TG3544</strain>
    </source>
</reference>
<name>A0ACB8GDQ4_9SAUR</name>
<keyword evidence="2" id="KW-1185">Reference proteome</keyword>
<evidence type="ECO:0000313" key="1">
    <source>
        <dbReference type="EMBL" id="KAH8017806.1"/>
    </source>
</evidence>
<accession>A0ACB8GDQ4</accession>
<proteinExistence type="predicted"/>
<gene>
    <name evidence="1" type="ORF">K3G42_032702</name>
</gene>
<dbReference type="Proteomes" id="UP000827872">
    <property type="component" value="Linkage Group LG01"/>
</dbReference>
<comment type="caution">
    <text evidence="1">The sequence shown here is derived from an EMBL/GenBank/DDBJ whole genome shotgun (WGS) entry which is preliminary data.</text>
</comment>
<protein>
    <submittedName>
        <fullName evidence="1">Uncharacterized protein</fullName>
    </submittedName>
</protein>
<organism evidence="1 2">
    <name type="scientific">Sphaerodactylus townsendi</name>
    <dbReference type="NCBI Taxonomy" id="933632"/>
    <lineage>
        <taxon>Eukaryota</taxon>
        <taxon>Metazoa</taxon>
        <taxon>Chordata</taxon>
        <taxon>Craniata</taxon>
        <taxon>Vertebrata</taxon>
        <taxon>Euteleostomi</taxon>
        <taxon>Lepidosauria</taxon>
        <taxon>Squamata</taxon>
        <taxon>Bifurcata</taxon>
        <taxon>Gekkota</taxon>
        <taxon>Sphaerodactylidae</taxon>
        <taxon>Sphaerodactylus</taxon>
    </lineage>
</organism>
<evidence type="ECO:0000313" key="2">
    <source>
        <dbReference type="Proteomes" id="UP000827872"/>
    </source>
</evidence>
<dbReference type="EMBL" id="CM037614">
    <property type="protein sequence ID" value="KAH8017806.1"/>
    <property type="molecule type" value="Genomic_DNA"/>
</dbReference>